<evidence type="ECO:0000256" key="1">
    <source>
        <dbReference type="ARBA" id="ARBA00009320"/>
    </source>
</evidence>
<organism evidence="2">
    <name type="scientific">Deinococcus sonorensis KR-87</name>
    <dbReference type="NCBI Taxonomy" id="694439"/>
    <lineage>
        <taxon>Bacteria</taxon>
        <taxon>Thermotogati</taxon>
        <taxon>Deinococcota</taxon>
        <taxon>Deinococci</taxon>
        <taxon>Deinococcales</taxon>
        <taxon>Deinococcaceae</taxon>
        <taxon>Deinococcus</taxon>
    </lineage>
</organism>
<dbReference type="RefSeq" id="WP_350243133.1">
    <property type="nucleotide sequence ID" value="NZ_CP158299.1"/>
</dbReference>
<dbReference type="InterPro" id="IPR043132">
    <property type="entry name" value="BCAT-like_C"/>
</dbReference>
<dbReference type="SUPFAM" id="SSF56752">
    <property type="entry name" value="D-aminoacid aminotransferase-like PLP-dependent enzymes"/>
    <property type="match status" value="1"/>
</dbReference>
<dbReference type="Gene3D" id="3.30.470.10">
    <property type="match status" value="1"/>
</dbReference>
<keyword evidence="2" id="KW-0032">Aminotransferase</keyword>
<evidence type="ECO:0000313" key="2">
    <source>
        <dbReference type="EMBL" id="XBV85096.1"/>
    </source>
</evidence>
<comment type="similarity">
    <text evidence="1">Belongs to the class-IV pyridoxal-phosphate-dependent aminotransferase family.</text>
</comment>
<name>A0AAU7U9W7_9DEIO</name>
<dbReference type="PANTHER" id="PTHR42743">
    <property type="entry name" value="AMINO-ACID AMINOTRANSFERASE"/>
    <property type="match status" value="1"/>
</dbReference>
<keyword evidence="2" id="KW-0808">Transferase</keyword>
<proteinExistence type="inferred from homology"/>
<dbReference type="KEGG" id="dsc:ABOD76_16875"/>
<dbReference type="AlphaFoldDB" id="A0AAU7U9W7"/>
<dbReference type="GO" id="GO:0046394">
    <property type="term" value="P:carboxylic acid biosynthetic process"/>
    <property type="evidence" value="ECO:0007669"/>
    <property type="project" value="UniProtKB-ARBA"/>
</dbReference>
<dbReference type="GO" id="GO:0008483">
    <property type="term" value="F:transaminase activity"/>
    <property type="evidence" value="ECO:0007669"/>
    <property type="project" value="UniProtKB-KW"/>
</dbReference>
<sequence length="240" mass="25833">MSRPLPAELNHPAWLHGHSAFTTVRTRQGEPLLWERHLARLESTCALLGLPAPDPALPPLDPLPWGLLRLTVTEQGQFWSHRPLVPEPVPYTGLSVYLSGVQVHPHLGQHKTGNYLPYRLAAREAAAHGAQEALLQDAGGAWVDGSRSGLLLHSGGQWWVPAGGLPSVTRAAWLDELGVQAEAVNVTLEVVQNMEHLWLCGAGLGVAPVGRLSGPALNRTLRAEWPATHHPALRCLGAPG</sequence>
<dbReference type="InterPro" id="IPR036038">
    <property type="entry name" value="Aminotransferase-like"/>
</dbReference>
<gene>
    <name evidence="2" type="ORF">ABOD76_16875</name>
</gene>
<dbReference type="PANTHER" id="PTHR42743:SF4">
    <property type="entry name" value="BRANCHED-CHAIN-AMINO-ACID AMINOTRANSFERASE-RELATED"/>
    <property type="match status" value="1"/>
</dbReference>
<dbReference type="InterPro" id="IPR043131">
    <property type="entry name" value="BCAT-like_N"/>
</dbReference>
<dbReference type="InterPro" id="IPR050571">
    <property type="entry name" value="Class-IV_PLP-Dep_Aminotrnsfr"/>
</dbReference>
<dbReference type="Pfam" id="PF01063">
    <property type="entry name" value="Aminotran_4"/>
    <property type="match status" value="1"/>
</dbReference>
<accession>A0AAU7U9W7</accession>
<dbReference type="Gene3D" id="3.20.10.10">
    <property type="entry name" value="D-amino Acid Aminotransferase, subunit A, domain 2"/>
    <property type="match status" value="1"/>
</dbReference>
<protein>
    <submittedName>
        <fullName evidence="2">Aminotransferase class IV</fullName>
    </submittedName>
</protein>
<dbReference type="EMBL" id="CP158299">
    <property type="protein sequence ID" value="XBV85096.1"/>
    <property type="molecule type" value="Genomic_DNA"/>
</dbReference>
<reference evidence="2" key="1">
    <citation type="submission" date="2024-06" db="EMBL/GenBank/DDBJ databases">
        <title>Draft Genome Sequence of Deinococcus sonorensis Type Strain KR-87, a Biofilm Producing Representative of the Genus Deinococcus.</title>
        <authorList>
            <person name="Boren L.S."/>
            <person name="Grosso R.A."/>
            <person name="Hugenberg-Cox A.N."/>
            <person name="Hill J.T.E."/>
            <person name="Albert C.M."/>
            <person name="Tuohy J.M."/>
        </authorList>
    </citation>
    <scope>NUCLEOTIDE SEQUENCE</scope>
    <source>
        <strain evidence="2">KR-87</strain>
    </source>
</reference>
<dbReference type="InterPro" id="IPR001544">
    <property type="entry name" value="Aminotrans_IV"/>
</dbReference>